<dbReference type="Proteomes" id="UP001642464">
    <property type="component" value="Unassembled WGS sequence"/>
</dbReference>
<evidence type="ECO:0000313" key="2">
    <source>
        <dbReference type="EMBL" id="CAK9006980.1"/>
    </source>
</evidence>
<organism evidence="2 3">
    <name type="scientific">Durusdinium trenchii</name>
    <dbReference type="NCBI Taxonomy" id="1381693"/>
    <lineage>
        <taxon>Eukaryota</taxon>
        <taxon>Sar</taxon>
        <taxon>Alveolata</taxon>
        <taxon>Dinophyceae</taxon>
        <taxon>Suessiales</taxon>
        <taxon>Symbiodiniaceae</taxon>
        <taxon>Durusdinium</taxon>
    </lineage>
</organism>
<evidence type="ECO:0000313" key="3">
    <source>
        <dbReference type="Proteomes" id="UP001642464"/>
    </source>
</evidence>
<comment type="caution">
    <text evidence="2">The sequence shown here is derived from an EMBL/GenBank/DDBJ whole genome shotgun (WGS) entry which is preliminary data.</text>
</comment>
<evidence type="ECO:0000256" key="1">
    <source>
        <dbReference type="SAM" id="MobiDB-lite"/>
    </source>
</evidence>
<accession>A0ABP0IY76</accession>
<keyword evidence="3" id="KW-1185">Reference proteome</keyword>
<reference evidence="2 3" key="1">
    <citation type="submission" date="2024-02" db="EMBL/GenBank/DDBJ databases">
        <authorList>
            <person name="Chen Y."/>
            <person name="Shah S."/>
            <person name="Dougan E. K."/>
            <person name="Thang M."/>
            <person name="Chan C."/>
        </authorList>
    </citation>
    <scope>NUCLEOTIDE SEQUENCE [LARGE SCALE GENOMIC DNA]</scope>
</reference>
<proteinExistence type="predicted"/>
<feature type="region of interest" description="Disordered" evidence="1">
    <location>
        <begin position="1"/>
        <end position="38"/>
    </location>
</feature>
<name>A0ABP0IY76_9DINO</name>
<protein>
    <submittedName>
        <fullName evidence="2">Uncharacterized protein</fullName>
    </submittedName>
</protein>
<gene>
    <name evidence="2" type="ORF">SCF082_LOCUS9265</name>
</gene>
<dbReference type="EMBL" id="CAXAMM010005346">
    <property type="protein sequence ID" value="CAK9006980.1"/>
    <property type="molecule type" value="Genomic_DNA"/>
</dbReference>
<sequence length="508" mass="56725">MPSRRGKREINQGSAAASGVAKKPRGIPQGVASGDMPPDQAMAEKLEAQDWYQPLKDMMSAILVEKGSPTEALNALVPDKVEWKQFIREHFPPLHSSRCLVNYLEDFSSPGIFCFELWQANWEAGAGLAGHVLHEKFLNLTQLIMCNGFLSNPSEGMQLVLIKPANTELVLPLESESMGVGAIGFIKGWRRCLAASFLVACLRSQGLVEKYKDIATEKSVESFCAIYGKLMDIDGHQAIELHRATTMKTISTVYRPNAFNNLHMLKCKLELSPDLNACEWLDSIGKGALKQLYGFSKAEADATITIFRHLTPPVVDLLSKAAARYGMTRGPFSHQSLSAPALRLNYEPDTNDGMVKEWDMRNRESTLMLMVQRLIHDWEETPSQVRKSASVDSIAELQKICRAFEIISAQFQSMLPSAIVEDSMKTINESFHRWAYDDTLALLAETRPVPLDPTSIGEMALILERHQQEMANAQLKRRKELKAQLDVATYDSLNNDLATDASKLMNYC</sequence>